<dbReference type="PANTHER" id="PTHR30124">
    <property type="entry name" value="MEMBRANE-BOUND LYTIC MUREIN TRANSGLYCOSYLASE A"/>
    <property type="match status" value="1"/>
</dbReference>
<gene>
    <name evidence="7" type="ORF">L3556_06545</name>
</gene>
<dbReference type="Pfam" id="PF06725">
    <property type="entry name" value="3D"/>
    <property type="match status" value="1"/>
</dbReference>
<keyword evidence="3" id="KW-0456">Lyase</keyword>
<protein>
    <recommendedName>
        <fullName evidence="2">peptidoglycan lytic exotransglycosylase</fullName>
        <ecNumber evidence="2">4.2.2.n1</ecNumber>
    </recommendedName>
    <alternativeName>
        <fullName evidence="5">Murein hydrolase A</fullName>
    </alternativeName>
</protein>
<dbReference type="CDD" id="cd14485">
    <property type="entry name" value="mltA_like_LT_A"/>
    <property type="match status" value="1"/>
</dbReference>
<proteinExistence type="predicted"/>
<accession>A0ABT6EXR8</accession>
<dbReference type="Gene3D" id="2.40.240.50">
    <property type="entry name" value="Barwin-like endoglucanases"/>
    <property type="match status" value="1"/>
</dbReference>
<reference evidence="7" key="1">
    <citation type="journal article" date="2022" name="Genome Biol. Evol.">
        <title>A New Gene Family Diagnostic for Intracellular Biomineralization of Amorphous Ca Carbonates by Cyanobacteria.</title>
        <authorList>
            <person name="Benzerara K."/>
            <person name="Duprat E."/>
            <person name="Bitard-Feildel T."/>
            <person name="Caumes G."/>
            <person name="Cassier-Chauvat C."/>
            <person name="Chauvat F."/>
            <person name="Dezi M."/>
            <person name="Diop S.I."/>
            <person name="Gaschignard G."/>
            <person name="Gorgen S."/>
            <person name="Gugger M."/>
            <person name="Lopez-Garcia P."/>
            <person name="Millet M."/>
            <person name="Skouri-Panet F."/>
            <person name="Moreira D."/>
            <person name="Callebaut I."/>
        </authorList>
    </citation>
    <scope>NUCLEOTIDE SEQUENCE</scope>
    <source>
        <strain evidence="7">G9</strain>
    </source>
</reference>
<evidence type="ECO:0000256" key="5">
    <source>
        <dbReference type="ARBA" id="ARBA00030918"/>
    </source>
</evidence>
<dbReference type="EC" id="4.2.2.n1" evidence="2"/>
<dbReference type="SMART" id="SM00925">
    <property type="entry name" value="MltA"/>
    <property type="match status" value="1"/>
</dbReference>
<evidence type="ECO:0000259" key="6">
    <source>
        <dbReference type="SMART" id="SM00925"/>
    </source>
</evidence>
<dbReference type="InterPro" id="IPR026044">
    <property type="entry name" value="MltA"/>
</dbReference>
<keyword evidence="4" id="KW-0961">Cell wall biogenesis/degradation</keyword>
<evidence type="ECO:0000256" key="1">
    <source>
        <dbReference type="ARBA" id="ARBA00001420"/>
    </source>
</evidence>
<dbReference type="InterPro" id="IPR036908">
    <property type="entry name" value="RlpA-like_sf"/>
</dbReference>
<dbReference type="EMBL" id="JAKKUT010000002">
    <property type="protein sequence ID" value="MDG2990594.1"/>
    <property type="molecule type" value="Genomic_DNA"/>
</dbReference>
<dbReference type="PANTHER" id="PTHR30124:SF0">
    <property type="entry name" value="MEMBRANE-BOUND LYTIC MUREIN TRANSGLYCOSYLASE A"/>
    <property type="match status" value="1"/>
</dbReference>
<evidence type="ECO:0000313" key="8">
    <source>
        <dbReference type="Proteomes" id="UP001154265"/>
    </source>
</evidence>
<comment type="catalytic activity">
    <reaction evidence="1">
        <text>Exolytic cleavage of the (1-&gt;4)-beta-glycosidic linkage between N-acetylmuramic acid (MurNAc) and N-acetylglucosamine (GlcNAc) residues in peptidoglycan, from either the reducing or the non-reducing ends of the peptidoglycan chains, with concomitant formation of a 1,6-anhydrobond in the MurNAc residue.</text>
        <dbReference type="EC" id="4.2.2.n1"/>
    </reaction>
</comment>
<dbReference type="Gene3D" id="2.40.40.10">
    <property type="entry name" value="RlpA-like domain"/>
    <property type="match status" value="1"/>
</dbReference>
<feature type="domain" description="Lytic transglycosylase MltA" evidence="6">
    <location>
        <begin position="149"/>
        <end position="290"/>
    </location>
</feature>
<evidence type="ECO:0000256" key="2">
    <source>
        <dbReference type="ARBA" id="ARBA00012587"/>
    </source>
</evidence>
<name>A0ABT6EXR8_9SYNE</name>
<dbReference type="CDD" id="cd14668">
    <property type="entry name" value="mlta_B"/>
    <property type="match status" value="1"/>
</dbReference>
<dbReference type="RefSeq" id="WP_277866501.1">
    <property type="nucleotide sequence ID" value="NZ_JAKKUT010000002.1"/>
</dbReference>
<dbReference type="Pfam" id="PF03562">
    <property type="entry name" value="MltA"/>
    <property type="match status" value="1"/>
</dbReference>
<keyword evidence="8" id="KW-1185">Reference proteome</keyword>
<organism evidence="7 8">
    <name type="scientific">Candidatus Synechococcus calcipolaris G9</name>
    <dbReference type="NCBI Taxonomy" id="1497997"/>
    <lineage>
        <taxon>Bacteria</taxon>
        <taxon>Bacillati</taxon>
        <taxon>Cyanobacteriota</taxon>
        <taxon>Cyanophyceae</taxon>
        <taxon>Synechococcales</taxon>
        <taxon>Synechococcaceae</taxon>
        <taxon>Synechococcus</taxon>
    </lineage>
</organism>
<evidence type="ECO:0000256" key="4">
    <source>
        <dbReference type="ARBA" id="ARBA00023316"/>
    </source>
</evidence>
<dbReference type="InterPro" id="IPR010611">
    <property type="entry name" value="3D_dom"/>
</dbReference>
<dbReference type="InterPro" id="IPR005300">
    <property type="entry name" value="MltA_B"/>
</dbReference>
<comment type="caution">
    <text evidence="7">The sequence shown here is derived from an EMBL/GenBank/DDBJ whole genome shotgun (WGS) entry which is preliminary data.</text>
</comment>
<evidence type="ECO:0000313" key="7">
    <source>
        <dbReference type="EMBL" id="MDG2990594.1"/>
    </source>
</evidence>
<dbReference type="Proteomes" id="UP001154265">
    <property type="component" value="Unassembled WGS sequence"/>
</dbReference>
<sequence length="392" mass="43454">MSWLPTIAYQTVMIAGVTLLGLTSSPAPLQMRPLPEVPADVGLDTGLWGPGGDRQRLLRSIDESLRYLRTPKAKADYAAYTAEGQAGAQFGPDLHQRMIRSLQRFRHLVRHSHSPQELQAAVRREFNFYQSVGHDGMGTVSFTGYYEPTYQASAVPTADYRYPLFRRPPDFGQWPEPHPTRADLEGADGQQWQQGKLQGLELVWLRDRMEAFLIQVQGSAQLRLTNGQIMTVGYAGKTNHPYTSIGQELIKDGKIAREELTLPRLIAYFEANPEELDNYIPRNKSFVFFANTAGSPASGSISVPVTPERSIATDKSLMPPGGLAIIETALPFAVNHDWEQRPVSRFVLDQDTGSAIRGPGRVDIFMGTGDTAKARAGLINTPGQLYYLLLKP</sequence>
<dbReference type="PIRSF" id="PIRSF019422">
    <property type="entry name" value="MltA"/>
    <property type="match status" value="1"/>
</dbReference>
<reference evidence="7" key="2">
    <citation type="submission" date="2022-01" db="EMBL/GenBank/DDBJ databases">
        <authorList>
            <person name="Zivanovic Y."/>
            <person name="Moreira D."/>
            <person name="Lopez-Garcia P."/>
        </authorList>
    </citation>
    <scope>NUCLEOTIDE SEQUENCE</scope>
    <source>
        <strain evidence="7">G9</strain>
    </source>
</reference>
<dbReference type="SUPFAM" id="SSF50685">
    <property type="entry name" value="Barwin-like endoglucanases"/>
    <property type="match status" value="1"/>
</dbReference>
<evidence type="ECO:0000256" key="3">
    <source>
        <dbReference type="ARBA" id="ARBA00023239"/>
    </source>
</evidence>